<dbReference type="Gene3D" id="3.30.920.30">
    <property type="entry name" value="Hypothetical protein"/>
    <property type="match status" value="1"/>
</dbReference>
<dbReference type="AlphaFoldDB" id="A0A1G2BTZ7"/>
<keyword evidence="5" id="KW-0378">Hydrolase</keyword>
<dbReference type="SUPFAM" id="SSF54786">
    <property type="entry name" value="YcfA/nrd intein domain"/>
    <property type="match status" value="1"/>
</dbReference>
<name>A0A1G2BTZ7_9BACT</name>
<evidence type="ECO:0000256" key="2">
    <source>
        <dbReference type="ARBA" id="ARBA00022649"/>
    </source>
</evidence>
<dbReference type="GO" id="GO:0004519">
    <property type="term" value="F:endonuclease activity"/>
    <property type="evidence" value="ECO:0007669"/>
    <property type="project" value="UniProtKB-KW"/>
</dbReference>
<keyword evidence="6" id="KW-0694">RNA-binding</keyword>
<evidence type="ECO:0008006" key="10">
    <source>
        <dbReference type="Google" id="ProtNLM"/>
    </source>
</evidence>
<evidence type="ECO:0000313" key="8">
    <source>
        <dbReference type="EMBL" id="OGY92498.1"/>
    </source>
</evidence>
<comment type="caution">
    <text evidence="8">The sequence shown here is derived from an EMBL/GenBank/DDBJ whole genome shotgun (WGS) entry which is preliminary data.</text>
</comment>
<dbReference type="GO" id="GO:0016787">
    <property type="term" value="F:hydrolase activity"/>
    <property type="evidence" value="ECO:0007669"/>
    <property type="project" value="UniProtKB-KW"/>
</dbReference>
<keyword evidence="7" id="KW-0346">Stress response</keyword>
<protein>
    <recommendedName>
        <fullName evidence="10">Toxin HicA</fullName>
    </recommendedName>
</protein>
<dbReference type="InterPro" id="IPR038570">
    <property type="entry name" value="HicA_sf"/>
</dbReference>
<evidence type="ECO:0000256" key="3">
    <source>
        <dbReference type="ARBA" id="ARBA00022722"/>
    </source>
</evidence>
<dbReference type="Pfam" id="PF07927">
    <property type="entry name" value="HicA_toxin"/>
    <property type="match status" value="1"/>
</dbReference>
<sequence>MPKFSQIKPTEMVRLLEKNGFVRARQKGSHLTLVNEVKNKQVVVYMHPKSLKKGTIHTILKQAGLDRDLL</sequence>
<proteinExistence type="inferred from homology"/>
<reference evidence="8 9" key="1">
    <citation type="journal article" date="2016" name="Nat. Commun.">
        <title>Thousands of microbial genomes shed light on interconnected biogeochemical processes in an aquifer system.</title>
        <authorList>
            <person name="Anantharaman K."/>
            <person name="Brown C.T."/>
            <person name="Hug L.A."/>
            <person name="Sharon I."/>
            <person name="Castelle C.J."/>
            <person name="Probst A.J."/>
            <person name="Thomas B.C."/>
            <person name="Singh A."/>
            <person name="Wilkins M.J."/>
            <person name="Karaoz U."/>
            <person name="Brodie E.L."/>
            <person name="Williams K.H."/>
            <person name="Hubbard S.S."/>
            <person name="Banfield J.F."/>
        </authorList>
    </citation>
    <scope>NUCLEOTIDE SEQUENCE [LARGE SCALE GENOMIC DNA]</scope>
</reference>
<evidence type="ECO:0000256" key="4">
    <source>
        <dbReference type="ARBA" id="ARBA00022759"/>
    </source>
</evidence>
<accession>A0A1G2BTZ7</accession>
<gene>
    <name evidence="8" type="ORF">A3H70_04615</name>
</gene>
<dbReference type="InterPro" id="IPR012933">
    <property type="entry name" value="HicA_mRNA_interferase"/>
</dbReference>
<comment type="similarity">
    <text evidence="1">Belongs to the HicA mRNA interferase family.</text>
</comment>
<dbReference type="GO" id="GO:0003729">
    <property type="term" value="F:mRNA binding"/>
    <property type="evidence" value="ECO:0007669"/>
    <property type="project" value="InterPro"/>
</dbReference>
<organism evidence="8 9">
    <name type="scientific">Candidatus Komeilibacteria bacterium RIFCSPLOWO2_02_FULL_48_11</name>
    <dbReference type="NCBI Taxonomy" id="1798553"/>
    <lineage>
        <taxon>Bacteria</taxon>
        <taxon>Candidatus Komeiliibacteriota</taxon>
    </lineage>
</organism>
<dbReference type="Proteomes" id="UP000178109">
    <property type="component" value="Unassembled WGS sequence"/>
</dbReference>
<keyword evidence="3" id="KW-0540">Nuclease</keyword>
<evidence type="ECO:0000313" key="9">
    <source>
        <dbReference type="Proteomes" id="UP000178109"/>
    </source>
</evidence>
<evidence type="ECO:0000256" key="5">
    <source>
        <dbReference type="ARBA" id="ARBA00022801"/>
    </source>
</evidence>
<keyword evidence="2" id="KW-1277">Toxin-antitoxin system</keyword>
<evidence type="ECO:0000256" key="1">
    <source>
        <dbReference type="ARBA" id="ARBA00006620"/>
    </source>
</evidence>
<evidence type="ECO:0000256" key="7">
    <source>
        <dbReference type="ARBA" id="ARBA00023016"/>
    </source>
</evidence>
<keyword evidence="4" id="KW-0255">Endonuclease</keyword>
<evidence type="ECO:0000256" key="6">
    <source>
        <dbReference type="ARBA" id="ARBA00022884"/>
    </source>
</evidence>
<dbReference type="EMBL" id="MHKO01000020">
    <property type="protein sequence ID" value="OGY92498.1"/>
    <property type="molecule type" value="Genomic_DNA"/>
</dbReference>
<dbReference type="STRING" id="1798553.A3H70_04615"/>